<dbReference type="Pfam" id="PF18052">
    <property type="entry name" value="Rx_N"/>
    <property type="match status" value="1"/>
</dbReference>
<dbReference type="SUPFAM" id="SSF52058">
    <property type="entry name" value="L domain-like"/>
    <property type="match status" value="1"/>
</dbReference>
<dbReference type="InterPro" id="IPR038005">
    <property type="entry name" value="RX-like_CC"/>
</dbReference>
<evidence type="ECO:0000256" key="7">
    <source>
        <dbReference type="SAM" id="MobiDB-lite"/>
    </source>
</evidence>
<dbReference type="Gramene" id="Ma03_t28900.1">
    <property type="protein sequence ID" value="Ma03_p28900.1"/>
    <property type="gene ID" value="Ma03_g28900"/>
</dbReference>
<dbReference type="InterPro" id="IPR055414">
    <property type="entry name" value="LRR_R13L4/SHOC2-like"/>
</dbReference>
<evidence type="ECO:0000256" key="5">
    <source>
        <dbReference type="ARBA" id="ARBA00022821"/>
    </source>
</evidence>
<dbReference type="InterPro" id="IPR032675">
    <property type="entry name" value="LRR_dom_sf"/>
</dbReference>
<dbReference type="Gene3D" id="3.80.10.10">
    <property type="entry name" value="Ribonuclease Inhibitor"/>
    <property type="match status" value="2"/>
</dbReference>
<dbReference type="AlphaFoldDB" id="A0A804IHI9"/>
<dbReference type="Gene3D" id="1.10.8.430">
    <property type="entry name" value="Helical domain of apoptotic protease-activating factors"/>
    <property type="match status" value="1"/>
</dbReference>
<dbReference type="GO" id="GO:0043531">
    <property type="term" value="F:ADP binding"/>
    <property type="evidence" value="ECO:0007669"/>
    <property type="project" value="InterPro"/>
</dbReference>
<dbReference type="FunFam" id="1.10.10.10:FF:000322">
    <property type="entry name" value="Probable disease resistance protein At1g63360"/>
    <property type="match status" value="1"/>
</dbReference>
<dbReference type="InterPro" id="IPR002182">
    <property type="entry name" value="NB-ARC"/>
</dbReference>
<evidence type="ECO:0000313" key="12">
    <source>
        <dbReference type="EnsemblPlants" id="Ma03_p28900.1"/>
    </source>
</evidence>
<reference evidence="12" key="1">
    <citation type="submission" date="2021-05" db="UniProtKB">
        <authorList>
            <consortium name="EnsemblPlants"/>
        </authorList>
    </citation>
    <scope>IDENTIFICATION</scope>
    <source>
        <strain evidence="12">subsp. malaccensis</strain>
    </source>
</reference>
<dbReference type="GO" id="GO:0005524">
    <property type="term" value="F:ATP binding"/>
    <property type="evidence" value="ECO:0007669"/>
    <property type="project" value="UniProtKB-KW"/>
</dbReference>
<sequence length="983" mass="111157">MAVVLDSFISGLVRTLKDMAKEEVDLLLGVPGEIQKLQRSLRNIHSVLRDAEKQRIENEGVKDWLMELKDVMYDADDILDECGMEAEKWTPRESDPRSSTFCGFPIFACFREVKFRHEVGDKIKGLNDRLEEISARRSKLQHHVSAAEPRVVPRVSRITSPVLESDMVGERLEEAAKPLVEGLLRANKFLLVLDDVWDARIWDDLLRNPLQGGAAGSRVLVTTRNAGIARQMKAAHVHEMKLLPPEDGWSLLCKKATMNAEEERDAQDLKDTGMKIVEKCGGLPLAIKTIGGVLCTRGLNRNAWEEVLRSAAWSRTGLPDGVHGALYLSYQDLASHLKQCFLYCALFKEDYVFRRSDVVRLWIAEGFVEARGDASLEETGEQYHRELLHRSLLQSVQLYDLDYDEHSKMHDLLRSLGHFLSRDESLFISDVQNEWRSVAATMKLRRLSTVATETMGIRDIVSWTRQNESVRTLLLEGIRGSVKNIDDSLKNLVRLRVLHLSYTNIDILPYYIGNLIHLRYLNVSHSRVTELPESICNLTNLQFLILFGCRQLTQIPQGIDRLVNLRTLDCGYTHLESLPCGIGRLKLLNELVGFVVNKATGSCPLEELGSLQELRYLFIERLERAWLEGDPGRDTSVFKGKQKLKNLYLHCSSTLTSDGHTEEEIERMEKVLDVALHPPSSVVSLRLQNFFGLRYPSWMASASISSLLPNISHLELTNCDHWPLLPPLGKLPSLEFLFVVGARAVTTIGPEFFGSEAAATGHERERNSKRPSSSSTSPPPLFPKLRQLELWNMNNMEVWDWVAEGFAMRRLDKLVLIRCPKLKSLPEGLIRQATSLTTLYLIDVCALKSIGGFPSVKELSICGDSDLEIVADLPVLELLKLGTFGSRINHLPEWLTACPACFTTLQRLDVYGTTQLLRRCLQNGADWPMIKHFPIFSIKDDRGNCINYIKHSGTFETNLVNDAAAFATAAAEEEEEEEEERHQ</sequence>
<dbReference type="EnsemblPlants" id="Ma03_t28900.1">
    <property type="protein sequence ID" value="Ma03_p28900.1"/>
    <property type="gene ID" value="Ma03_g28900"/>
</dbReference>
<evidence type="ECO:0000256" key="2">
    <source>
        <dbReference type="ARBA" id="ARBA00022614"/>
    </source>
</evidence>
<dbReference type="InterPro" id="IPR036388">
    <property type="entry name" value="WH-like_DNA-bd_sf"/>
</dbReference>
<keyword evidence="4" id="KW-0547">Nucleotide-binding</keyword>
<evidence type="ECO:0000259" key="8">
    <source>
        <dbReference type="Pfam" id="PF00931"/>
    </source>
</evidence>
<keyword evidence="2" id="KW-0433">Leucine-rich repeat</keyword>
<feature type="domain" description="Disease resistance N-terminal" evidence="9">
    <location>
        <begin position="8"/>
        <end position="90"/>
    </location>
</feature>
<proteinExistence type="inferred from homology"/>
<evidence type="ECO:0000256" key="1">
    <source>
        <dbReference type="ARBA" id="ARBA00008894"/>
    </source>
</evidence>
<dbReference type="CDD" id="cd14798">
    <property type="entry name" value="RX-CC_like"/>
    <property type="match status" value="1"/>
</dbReference>
<dbReference type="Gene3D" id="3.40.50.300">
    <property type="entry name" value="P-loop containing nucleotide triphosphate hydrolases"/>
    <property type="match status" value="1"/>
</dbReference>
<dbReference type="GO" id="GO:0002758">
    <property type="term" value="P:innate immune response-activating signaling pathway"/>
    <property type="evidence" value="ECO:0007669"/>
    <property type="project" value="UniProtKB-ARBA"/>
</dbReference>
<protein>
    <submittedName>
        <fullName evidence="12">Uncharacterized protein</fullName>
    </submittedName>
</protein>
<accession>A0A804IHI9</accession>
<evidence type="ECO:0000259" key="11">
    <source>
        <dbReference type="Pfam" id="PF23598"/>
    </source>
</evidence>
<dbReference type="Proteomes" id="UP000012960">
    <property type="component" value="Unplaced"/>
</dbReference>
<keyword evidence="13" id="KW-1185">Reference proteome</keyword>
<comment type="similarity">
    <text evidence="1">Belongs to the disease resistance NB-LRR family.</text>
</comment>
<name>A0A804IHI9_MUSAM</name>
<dbReference type="InParanoid" id="A0A804IHI9"/>
<dbReference type="InterPro" id="IPR041118">
    <property type="entry name" value="Rx_N"/>
</dbReference>
<dbReference type="PANTHER" id="PTHR36766:SF70">
    <property type="entry name" value="DISEASE RESISTANCE PROTEIN RGA4"/>
    <property type="match status" value="1"/>
</dbReference>
<dbReference type="InterPro" id="IPR027417">
    <property type="entry name" value="P-loop_NTPase"/>
</dbReference>
<dbReference type="Pfam" id="PF23598">
    <property type="entry name" value="LRR_14"/>
    <property type="match status" value="1"/>
</dbReference>
<evidence type="ECO:0000259" key="9">
    <source>
        <dbReference type="Pfam" id="PF18052"/>
    </source>
</evidence>
<evidence type="ECO:0000259" key="10">
    <source>
        <dbReference type="Pfam" id="PF23559"/>
    </source>
</evidence>
<organism evidence="12 13">
    <name type="scientific">Musa acuminata subsp. malaccensis</name>
    <name type="common">Wild banana</name>
    <name type="synonym">Musa malaccensis</name>
    <dbReference type="NCBI Taxonomy" id="214687"/>
    <lineage>
        <taxon>Eukaryota</taxon>
        <taxon>Viridiplantae</taxon>
        <taxon>Streptophyta</taxon>
        <taxon>Embryophyta</taxon>
        <taxon>Tracheophyta</taxon>
        <taxon>Spermatophyta</taxon>
        <taxon>Magnoliopsida</taxon>
        <taxon>Liliopsida</taxon>
        <taxon>Zingiberales</taxon>
        <taxon>Musaceae</taxon>
        <taxon>Musa</taxon>
    </lineage>
</organism>
<dbReference type="SUPFAM" id="SSF52540">
    <property type="entry name" value="P-loop containing nucleoside triphosphate hydrolases"/>
    <property type="match status" value="1"/>
</dbReference>
<keyword evidence="3" id="KW-0677">Repeat</keyword>
<dbReference type="Gene3D" id="1.10.10.10">
    <property type="entry name" value="Winged helix-like DNA-binding domain superfamily/Winged helix DNA-binding domain"/>
    <property type="match status" value="1"/>
</dbReference>
<dbReference type="Pfam" id="PF00931">
    <property type="entry name" value="NB-ARC"/>
    <property type="match status" value="1"/>
</dbReference>
<dbReference type="GO" id="GO:0009626">
    <property type="term" value="P:plant-type hypersensitive response"/>
    <property type="evidence" value="ECO:0007669"/>
    <property type="project" value="UniProtKB-ARBA"/>
</dbReference>
<dbReference type="InterPro" id="IPR058922">
    <property type="entry name" value="WHD_DRP"/>
</dbReference>
<dbReference type="PANTHER" id="PTHR36766">
    <property type="entry name" value="PLANT BROAD-SPECTRUM MILDEW RESISTANCE PROTEIN RPW8"/>
    <property type="match status" value="1"/>
</dbReference>
<dbReference type="InterPro" id="IPR003591">
    <property type="entry name" value="Leu-rich_rpt_typical-subtyp"/>
</dbReference>
<feature type="region of interest" description="Disordered" evidence="7">
    <location>
        <begin position="756"/>
        <end position="781"/>
    </location>
</feature>
<evidence type="ECO:0000256" key="6">
    <source>
        <dbReference type="ARBA" id="ARBA00022840"/>
    </source>
</evidence>
<evidence type="ECO:0000256" key="4">
    <source>
        <dbReference type="ARBA" id="ARBA00022741"/>
    </source>
</evidence>
<feature type="domain" description="Disease resistance protein winged helix" evidence="10">
    <location>
        <begin position="346"/>
        <end position="416"/>
    </location>
</feature>
<dbReference type="GO" id="GO:0042742">
    <property type="term" value="P:defense response to bacterium"/>
    <property type="evidence" value="ECO:0007669"/>
    <property type="project" value="UniProtKB-ARBA"/>
</dbReference>
<dbReference type="InterPro" id="IPR042197">
    <property type="entry name" value="Apaf_helical"/>
</dbReference>
<keyword evidence="6" id="KW-0067">ATP-binding</keyword>
<feature type="domain" description="NB-ARC" evidence="8">
    <location>
        <begin position="175"/>
        <end position="260"/>
    </location>
</feature>
<dbReference type="SMART" id="SM00369">
    <property type="entry name" value="LRR_TYP"/>
    <property type="match status" value="3"/>
</dbReference>
<dbReference type="PRINTS" id="PR00364">
    <property type="entry name" value="DISEASERSIST"/>
</dbReference>
<evidence type="ECO:0000256" key="3">
    <source>
        <dbReference type="ARBA" id="ARBA00022737"/>
    </source>
</evidence>
<dbReference type="OMA" id="AMYIHEV"/>
<feature type="domain" description="Disease resistance R13L4/SHOC-2-like LRR" evidence="11">
    <location>
        <begin position="487"/>
        <end position="816"/>
    </location>
</feature>
<dbReference type="Gene3D" id="1.20.5.4130">
    <property type="match status" value="1"/>
</dbReference>
<keyword evidence="5" id="KW-0611">Plant defense</keyword>
<dbReference type="Pfam" id="PF23559">
    <property type="entry name" value="WHD_DRP"/>
    <property type="match status" value="1"/>
</dbReference>
<evidence type="ECO:0000313" key="13">
    <source>
        <dbReference type="Proteomes" id="UP000012960"/>
    </source>
</evidence>